<name>A0ABR8Y321_9BACL</name>
<dbReference type="Pfam" id="PF00583">
    <property type="entry name" value="Acetyltransf_1"/>
    <property type="match status" value="1"/>
</dbReference>
<gene>
    <name evidence="2" type="ORF">H9635_16895</name>
</gene>
<keyword evidence="3" id="KW-1185">Reference proteome</keyword>
<proteinExistence type="predicted"/>
<dbReference type="Proteomes" id="UP000619101">
    <property type="component" value="Unassembled WGS sequence"/>
</dbReference>
<evidence type="ECO:0000313" key="3">
    <source>
        <dbReference type="Proteomes" id="UP000619101"/>
    </source>
</evidence>
<dbReference type="InterPro" id="IPR000182">
    <property type="entry name" value="GNAT_dom"/>
</dbReference>
<dbReference type="PROSITE" id="PS51186">
    <property type="entry name" value="GNAT"/>
    <property type="match status" value="1"/>
</dbReference>
<dbReference type="Gene3D" id="3.40.630.30">
    <property type="match status" value="1"/>
</dbReference>
<feature type="domain" description="N-acetyltransferase" evidence="1">
    <location>
        <begin position="3"/>
        <end position="108"/>
    </location>
</feature>
<reference evidence="2 3" key="1">
    <citation type="submission" date="2020-08" db="EMBL/GenBank/DDBJ databases">
        <title>A Genomic Blueprint of the Chicken Gut Microbiome.</title>
        <authorList>
            <person name="Gilroy R."/>
            <person name="Ravi A."/>
            <person name="Getino M."/>
            <person name="Pursley I."/>
            <person name="Horton D.L."/>
            <person name="Alikhan N.-F."/>
            <person name="Baker D."/>
            <person name="Gharbi K."/>
            <person name="Hall N."/>
            <person name="Watson M."/>
            <person name="Adriaenssens E.M."/>
            <person name="Foster-Nyarko E."/>
            <person name="Jarju S."/>
            <person name="Secka A."/>
            <person name="Antonio M."/>
            <person name="Oren A."/>
            <person name="Chaudhuri R."/>
            <person name="La Ragione R.M."/>
            <person name="Hildebrand F."/>
            <person name="Pallen M.J."/>
        </authorList>
    </citation>
    <scope>NUCLEOTIDE SEQUENCE [LARGE SCALE GENOMIC DNA]</scope>
    <source>
        <strain evidence="2 3">A46</strain>
    </source>
</reference>
<protein>
    <submittedName>
        <fullName evidence="2">GNAT family N-acetyltransferase</fullName>
    </submittedName>
</protein>
<organism evidence="2 3">
    <name type="scientific">Solibacillus faecavium</name>
    <dbReference type="NCBI Taxonomy" id="2762221"/>
    <lineage>
        <taxon>Bacteria</taxon>
        <taxon>Bacillati</taxon>
        <taxon>Bacillota</taxon>
        <taxon>Bacilli</taxon>
        <taxon>Bacillales</taxon>
        <taxon>Caryophanaceae</taxon>
        <taxon>Solibacillus</taxon>
    </lineage>
</organism>
<accession>A0ABR8Y321</accession>
<dbReference type="SUPFAM" id="SSF55729">
    <property type="entry name" value="Acyl-CoA N-acyltransferases (Nat)"/>
    <property type="match status" value="1"/>
</dbReference>
<evidence type="ECO:0000259" key="1">
    <source>
        <dbReference type="PROSITE" id="PS51186"/>
    </source>
</evidence>
<comment type="caution">
    <text evidence="2">The sequence shown here is derived from an EMBL/GenBank/DDBJ whole genome shotgun (WGS) entry which is preliminary data.</text>
</comment>
<sequence length="108" mass="12285">MNVKIRALVERDIPFLWDMLYESVFVPEGEKPFPRTILNEPSLSKYVEDWGKQGGDIGLIAENEQQAIGAIWLRLFDETQKGCGDTETPEIGIAILKEFRSKGIGHRH</sequence>
<dbReference type="CDD" id="cd04301">
    <property type="entry name" value="NAT_SF"/>
    <property type="match status" value="1"/>
</dbReference>
<evidence type="ECO:0000313" key="2">
    <source>
        <dbReference type="EMBL" id="MBD8038424.1"/>
    </source>
</evidence>
<dbReference type="EMBL" id="JACSPZ010000011">
    <property type="protein sequence ID" value="MBD8038424.1"/>
    <property type="molecule type" value="Genomic_DNA"/>
</dbReference>
<dbReference type="InterPro" id="IPR016181">
    <property type="entry name" value="Acyl_CoA_acyltransferase"/>
</dbReference>